<dbReference type="Pfam" id="PF00082">
    <property type="entry name" value="Peptidase_S8"/>
    <property type="match status" value="1"/>
</dbReference>
<dbReference type="PIRSF" id="PIRSF037903">
    <property type="entry name" value="Subtilisin_rel_GFO_2223"/>
    <property type="match status" value="1"/>
</dbReference>
<dbReference type="GO" id="GO:0006508">
    <property type="term" value="P:proteolysis"/>
    <property type="evidence" value="ECO:0007669"/>
    <property type="project" value="UniProtKB-KW"/>
</dbReference>
<dbReference type="Gene3D" id="3.40.50.200">
    <property type="entry name" value="Peptidase S8/S53 domain"/>
    <property type="match status" value="1"/>
</dbReference>
<proteinExistence type="inferred from homology"/>
<evidence type="ECO:0000256" key="1">
    <source>
        <dbReference type="ARBA" id="ARBA00011073"/>
    </source>
</evidence>
<sequence>MRIKLLTVFLFFIGLNSWAQDRYMVFFTDKIGSPYSVQSPEDFLSERALKRRENQQIEITEQDLPISPVYRQGLKSIGAEVYFSTKWMNGCLVQMDENEAMAVQSLPYVTKVELVAPNAPLSYASEKNEDPLPGSNNLASFQQSMLAIDLMHSYGFYGEGMLIAVFDDGFQNLNQLSAFDHLFLDNRLLYTFDFVNNRVNVENGEDHGTRVLSIIAASEANYTGAAPHASFILSVTEAPLEYRIEEYNWLFAVEKADSAGVDIINTSLGYKTGFSDPSMNYADIELDGKTAVITQAANMAASKGILLVNSAGNDGDLVSAPADSPNVLAVGAITADSVLVGFSSRGSNTVDAFKPDIVAQGAGTSLITSTGNYAAQNGTSFSSPLIAGLAAGVWQAYPSKSAEELREMIKLSGNMANTPDNLYGYGIPSFARIIENERGIYSGNKPIYTAFPNPTFDHIQMSFSSEYFGQQLTIQLIRGNGSLKKEFLYIPFEARNPLQIDLPESGLYFIRVMSKSESTTRKIIKY</sequence>
<dbReference type="AlphaFoldDB" id="A0A150X4J4"/>
<dbReference type="InterPro" id="IPR017317">
    <property type="entry name" value="Pept_S8_subtilisin_bacteroid-2"/>
</dbReference>
<keyword evidence="3 5" id="KW-0378">Hydrolase</keyword>
<dbReference type="InterPro" id="IPR000209">
    <property type="entry name" value="Peptidase_S8/S53_dom"/>
</dbReference>
<keyword evidence="4 5" id="KW-0720">Serine protease</keyword>
<feature type="domain" description="Peptidase S8/S53" evidence="6">
    <location>
        <begin position="158"/>
        <end position="426"/>
    </location>
</feature>
<dbReference type="EMBL" id="LRPC01000028">
    <property type="protein sequence ID" value="KYG73638.1"/>
    <property type="molecule type" value="Genomic_DNA"/>
</dbReference>
<dbReference type="InterPro" id="IPR015500">
    <property type="entry name" value="Peptidase_S8_subtilisin-rel"/>
</dbReference>
<evidence type="ECO:0000313" key="7">
    <source>
        <dbReference type="EMBL" id="KYG73638.1"/>
    </source>
</evidence>
<reference evidence="7 8" key="1">
    <citation type="submission" date="2016-01" db="EMBL/GenBank/DDBJ databases">
        <title>Genome sequencing of Roseivirga spongicola UST030701-084.</title>
        <authorList>
            <person name="Selvaratnam C."/>
            <person name="Thevarajoo S."/>
            <person name="Goh K.M."/>
            <person name="Ee R."/>
            <person name="Chan K.-G."/>
            <person name="Chong C.S."/>
        </authorList>
    </citation>
    <scope>NUCLEOTIDE SEQUENCE [LARGE SCALE GENOMIC DNA]</scope>
    <source>
        <strain evidence="7 8">UST030701-084</strain>
    </source>
</reference>
<dbReference type="InterPro" id="IPR036852">
    <property type="entry name" value="Peptidase_S8/S53_dom_sf"/>
</dbReference>
<dbReference type="SUPFAM" id="SSF52743">
    <property type="entry name" value="Subtilisin-like"/>
    <property type="match status" value="1"/>
</dbReference>
<dbReference type="InterPro" id="IPR050131">
    <property type="entry name" value="Peptidase_S8_subtilisin-like"/>
</dbReference>
<comment type="similarity">
    <text evidence="1 5">Belongs to the peptidase S8 family.</text>
</comment>
<keyword evidence="8" id="KW-1185">Reference proteome</keyword>
<dbReference type="PANTHER" id="PTHR43806">
    <property type="entry name" value="PEPTIDASE S8"/>
    <property type="match status" value="1"/>
</dbReference>
<evidence type="ECO:0000256" key="2">
    <source>
        <dbReference type="ARBA" id="ARBA00022670"/>
    </source>
</evidence>
<dbReference type="RefSeq" id="WP_068222211.1">
    <property type="nucleotide sequence ID" value="NZ_LRPC01000028.1"/>
</dbReference>
<dbReference type="PRINTS" id="PR00723">
    <property type="entry name" value="SUBTILISIN"/>
</dbReference>
<name>A0A150X4J4_9BACT</name>
<dbReference type="STRING" id="333140.AWW68_13190"/>
<comment type="caution">
    <text evidence="7">The sequence shown here is derived from an EMBL/GenBank/DDBJ whole genome shotgun (WGS) entry which is preliminary data.</text>
</comment>
<dbReference type="PROSITE" id="PS00138">
    <property type="entry name" value="SUBTILASE_SER"/>
    <property type="match status" value="1"/>
</dbReference>
<evidence type="ECO:0000259" key="6">
    <source>
        <dbReference type="Pfam" id="PF00082"/>
    </source>
</evidence>
<dbReference type="OrthoDB" id="9792152at2"/>
<dbReference type="GO" id="GO:0004252">
    <property type="term" value="F:serine-type endopeptidase activity"/>
    <property type="evidence" value="ECO:0007669"/>
    <property type="project" value="UniProtKB-UniRule"/>
</dbReference>
<keyword evidence="2 5" id="KW-0645">Protease</keyword>
<evidence type="ECO:0000256" key="4">
    <source>
        <dbReference type="ARBA" id="ARBA00022825"/>
    </source>
</evidence>
<dbReference type="Proteomes" id="UP000075606">
    <property type="component" value="Unassembled WGS sequence"/>
</dbReference>
<evidence type="ECO:0000256" key="3">
    <source>
        <dbReference type="ARBA" id="ARBA00022801"/>
    </source>
</evidence>
<accession>A0A150X4J4</accession>
<feature type="active site" description="Charge relay system" evidence="5">
    <location>
        <position position="380"/>
    </location>
</feature>
<evidence type="ECO:0000256" key="5">
    <source>
        <dbReference type="PROSITE-ProRule" id="PRU01240"/>
    </source>
</evidence>
<evidence type="ECO:0000313" key="8">
    <source>
        <dbReference type="Proteomes" id="UP000075606"/>
    </source>
</evidence>
<gene>
    <name evidence="7" type="ORF">AWW68_13190</name>
</gene>
<dbReference type="InterPro" id="IPR023828">
    <property type="entry name" value="Peptidase_S8_Ser-AS"/>
</dbReference>
<feature type="active site" description="Charge relay system" evidence="5">
    <location>
        <position position="167"/>
    </location>
</feature>
<dbReference type="PANTHER" id="PTHR43806:SF67">
    <property type="entry name" value="EGF-LIKE DOMAIN-CONTAINING PROTEIN"/>
    <property type="match status" value="1"/>
</dbReference>
<dbReference type="PROSITE" id="PS51892">
    <property type="entry name" value="SUBTILASE"/>
    <property type="match status" value="1"/>
</dbReference>
<protein>
    <recommendedName>
        <fullName evidence="6">Peptidase S8/S53 domain-containing protein</fullName>
    </recommendedName>
</protein>
<feature type="active site" description="Charge relay system" evidence="5">
    <location>
        <position position="207"/>
    </location>
</feature>
<organism evidence="7 8">
    <name type="scientific">Roseivirga spongicola</name>
    <dbReference type="NCBI Taxonomy" id="333140"/>
    <lineage>
        <taxon>Bacteria</taxon>
        <taxon>Pseudomonadati</taxon>
        <taxon>Bacteroidota</taxon>
        <taxon>Cytophagia</taxon>
        <taxon>Cytophagales</taxon>
        <taxon>Roseivirgaceae</taxon>
        <taxon>Roseivirga</taxon>
    </lineage>
</organism>